<evidence type="ECO:0000256" key="2">
    <source>
        <dbReference type="ARBA" id="ARBA00023125"/>
    </source>
</evidence>
<dbReference type="InterPro" id="IPR018060">
    <property type="entry name" value="HTH_AraC"/>
</dbReference>
<evidence type="ECO:0000256" key="1">
    <source>
        <dbReference type="ARBA" id="ARBA00023015"/>
    </source>
</evidence>
<keyword evidence="3" id="KW-0804">Transcription</keyword>
<sequence length="262" mass="30053">MMNMQPAPMIEPVKKYFGYKPVVTQQKSIESNLSLEYAHVIELEEKLCHTVMKCTPRRLQETMDFIDATLDFVPSADTVTARRVYLHLIHALLRTVYKSGVSLGDVLSHHADYHASIEQAETKQEIHAFVGDLCATIGRYMMGLRMDKNHRIVWEVKAYIEAHFNVDFGLEQLSERMNCSATYINRLLKQHTGSTFYNLLTEKRIACSKQLLTLNDWTINQISSEVGYNNVHSFIRAFKRSEGLTPGQFRDLMVGPDALYAE</sequence>
<keyword evidence="2" id="KW-0238">DNA-binding</keyword>
<evidence type="ECO:0000313" key="6">
    <source>
        <dbReference type="Proteomes" id="UP000317036"/>
    </source>
</evidence>
<organism evidence="5 6">
    <name type="scientific">Paenibacillus cremeus</name>
    <dbReference type="NCBI Taxonomy" id="2163881"/>
    <lineage>
        <taxon>Bacteria</taxon>
        <taxon>Bacillati</taxon>
        <taxon>Bacillota</taxon>
        <taxon>Bacilli</taxon>
        <taxon>Bacillales</taxon>
        <taxon>Paenibacillaceae</taxon>
        <taxon>Paenibacillus</taxon>
    </lineage>
</organism>
<proteinExistence type="predicted"/>
<evidence type="ECO:0000313" key="5">
    <source>
        <dbReference type="EMBL" id="TVY07372.1"/>
    </source>
</evidence>
<accession>A0A559K5G7</accession>
<dbReference type="EMBL" id="VNJI01000038">
    <property type="protein sequence ID" value="TVY07372.1"/>
    <property type="molecule type" value="Genomic_DNA"/>
</dbReference>
<dbReference type="InterPro" id="IPR009057">
    <property type="entry name" value="Homeodomain-like_sf"/>
</dbReference>
<dbReference type="InterPro" id="IPR020449">
    <property type="entry name" value="Tscrpt_reg_AraC-type_HTH"/>
</dbReference>
<dbReference type="GO" id="GO:0043565">
    <property type="term" value="F:sequence-specific DNA binding"/>
    <property type="evidence" value="ECO:0007669"/>
    <property type="project" value="InterPro"/>
</dbReference>
<name>A0A559K5G7_9BACL</name>
<evidence type="ECO:0000256" key="3">
    <source>
        <dbReference type="ARBA" id="ARBA00023163"/>
    </source>
</evidence>
<dbReference type="SUPFAM" id="SSF46689">
    <property type="entry name" value="Homeodomain-like"/>
    <property type="match status" value="1"/>
</dbReference>
<dbReference type="Proteomes" id="UP000317036">
    <property type="component" value="Unassembled WGS sequence"/>
</dbReference>
<keyword evidence="1" id="KW-0805">Transcription regulation</keyword>
<dbReference type="SMART" id="SM00342">
    <property type="entry name" value="HTH_ARAC"/>
    <property type="match status" value="1"/>
</dbReference>
<dbReference type="PROSITE" id="PS00041">
    <property type="entry name" value="HTH_ARAC_FAMILY_1"/>
    <property type="match status" value="1"/>
</dbReference>
<dbReference type="PROSITE" id="PS01124">
    <property type="entry name" value="HTH_ARAC_FAMILY_2"/>
    <property type="match status" value="1"/>
</dbReference>
<dbReference type="PANTHER" id="PTHR43280:SF2">
    <property type="entry name" value="HTH-TYPE TRANSCRIPTIONAL REGULATOR EXSA"/>
    <property type="match status" value="1"/>
</dbReference>
<dbReference type="Pfam" id="PF12833">
    <property type="entry name" value="HTH_18"/>
    <property type="match status" value="1"/>
</dbReference>
<evidence type="ECO:0000259" key="4">
    <source>
        <dbReference type="PROSITE" id="PS01124"/>
    </source>
</evidence>
<comment type="caution">
    <text evidence="5">The sequence shown here is derived from an EMBL/GenBank/DDBJ whole genome shotgun (WGS) entry which is preliminary data.</text>
</comment>
<dbReference type="PRINTS" id="PR00032">
    <property type="entry name" value="HTHARAC"/>
</dbReference>
<dbReference type="PANTHER" id="PTHR43280">
    <property type="entry name" value="ARAC-FAMILY TRANSCRIPTIONAL REGULATOR"/>
    <property type="match status" value="1"/>
</dbReference>
<keyword evidence="6" id="KW-1185">Reference proteome</keyword>
<dbReference type="OrthoDB" id="2666441at2"/>
<dbReference type="AlphaFoldDB" id="A0A559K5G7"/>
<gene>
    <name evidence="5" type="ORF">FPZ49_24335</name>
</gene>
<protein>
    <submittedName>
        <fullName evidence="5">Helix-turn-helix domain-containing protein</fullName>
    </submittedName>
</protein>
<dbReference type="InterPro" id="IPR018062">
    <property type="entry name" value="HTH_AraC-typ_CS"/>
</dbReference>
<dbReference type="Gene3D" id="1.10.10.60">
    <property type="entry name" value="Homeodomain-like"/>
    <property type="match status" value="2"/>
</dbReference>
<feature type="domain" description="HTH araC/xylS-type" evidence="4">
    <location>
        <begin position="154"/>
        <end position="252"/>
    </location>
</feature>
<dbReference type="GO" id="GO:0003700">
    <property type="term" value="F:DNA-binding transcription factor activity"/>
    <property type="evidence" value="ECO:0007669"/>
    <property type="project" value="InterPro"/>
</dbReference>
<reference evidence="5 6" key="1">
    <citation type="submission" date="2019-07" db="EMBL/GenBank/DDBJ databases">
        <authorList>
            <person name="Kim J."/>
        </authorList>
    </citation>
    <scope>NUCLEOTIDE SEQUENCE [LARGE SCALE GENOMIC DNA]</scope>
    <source>
        <strain evidence="5 6">JC52</strain>
    </source>
</reference>